<protein>
    <submittedName>
        <fullName evidence="2">Uncharacterized protein</fullName>
    </submittedName>
</protein>
<dbReference type="Proteomes" id="UP000279236">
    <property type="component" value="Unassembled WGS sequence"/>
</dbReference>
<keyword evidence="3" id="KW-1185">Reference proteome</keyword>
<dbReference type="RefSeq" id="XP_028479356.1">
    <property type="nucleotide sequence ID" value="XM_028620384.1"/>
</dbReference>
<feature type="region of interest" description="Disordered" evidence="1">
    <location>
        <begin position="1"/>
        <end position="42"/>
    </location>
</feature>
<evidence type="ECO:0000313" key="3">
    <source>
        <dbReference type="Proteomes" id="UP000279236"/>
    </source>
</evidence>
<organism evidence="2 3">
    <name type="scientific">Apiotrichum porosum</name>
    <dbReference type="NCBI Taxonomy" id="105984"/>
    <lineage>
        <taxon>Eukaryota</taxon>
        <taxon>Fungi</taxon>
        <taxon>Dikarya</taxon>
        <taxon>Basidiomycota</taxon>
        <taxon>Agaricomycotina</taxon>
        <taxon>Tremellomycetes</taxon>
        <taxon>Trichosporonales</taxon>
        <taxon>Trichosporonaceae</taxon>
        <taxon>Apiotrichum</taxon>
    </lineage>
</organism>
<comment type="caution">
    <text evidence="2">The sequence shown here is derived from an EMBL/GenBank/DDBJ whole genome shotgun (WGS) entry which is preliminary data.</text>
</comment>
<gene>
    <name evidence="2" type="ORF">EHS24_004840</name>
</gene>
<name>A0A427Y655_9TREE</name>
<proteinExistence type="predicted"/>
<dbReference type="GeneID" id="39589383"/>
<sequence length="97" mass="10375">MATENAPLLMARASSPDHQALYDPTHPDPYADDDNMGAHDPSHGHVFAGSRIGYYAAATGMHWTALARGVKSQVGRLVHGDTETRKVPESTGLVGKH</sequence>
<dbReference type="EMBL" id="RSCE01000002">
    <property type="protein sequence ID" value="RSH86571.1"/>
    <property type="molecule type" value="Genomic_DNA"/>
</dbReference>
<accession>A0A427Y655</accession>
<dbReference type="AlphaFoldDB" id="A0A427Y655"/>
<evidence type="ECO:0000313" key="2">
    <source>
        <dbReference type="EMBL" id="RSH86571.1"/>
    </source>
</evidence>
<evidence type="ECO:0000256" key="1">
    <source>
        <dbReference type="SAM" id="MobiDB-lite"/>
    </source>
</evidence>
<reference evidence="2 3" key="1">
    <citation type="submission" date="2018-11" db="EMBL/GenBank/DDBJ databases">
        <title>Genome sequence of Apiotrichum porosum DSM 27194.</title>
        <authorList>
            <person name="Aliyu H."/>
            <person name="Gorte O."/>
            <person name="Ochsenreither K."/>
        </authorList>
    </citation>
    <scope>NUCLEOTIDE SEQUENCE [LARGE SCALE GENOMIC DNA]</scope>
    <source>
        <strain evidence="2 3">DSM 27194</strain>
    </source>
</reference>